<accession>A0A6J1L3R4</accession>
<dbReference type="GeneID" id="111498886"/>
<dbReference type="Gene3D" id="3.70.10.10">
    <property type="match status" value="1"/>
</dbReference>
<dbReference type="OrthoDB" id="1723614at2759"/>
<gene>
    <name evidence="2" type="primary">LOC111498886</name>
</gene>
<keyword evidence="1" id="KW-1185">Reference proteome</keyword>
<reference evidence="2" key="1">
    <citation type="submission" date="2025-08" db="UniProtKB">
        <authorList>
            <consortium name="RefSeq"/>
        </authorList>
    </citation>
    <scope>IDENTIFICATION</scope>
    <source>
        <tissue evidence="2">Young leaves</tissue>
    </source>
</reference>
<protein>
    <submittedName>
        <fullName evidence="2">Uncharacterized protein LOC111498886</fullName>
    </submittedName>
</protein>
<dbReference type="Proteomes" id="UP000504608">
    <property type="component" value="Unplaced"/>
</dbReference>
<dbReference type="KEGG" id="cmax:111498886"/>
<dbReference type="AlphaFoldDB" id="A0A6J1L3R4"/>
<dbReference type="SUPFAM" id="SSF55979">
    <property type="entry name" value="DNA clamp"/>
    <property type="match status" value="1"/>
</dbReference>
<dbReference type="RefSeq" id="XP_023006008.1">
    <property type="nucleotide sequence ID" value="XM_023150240.1"/>
</dbReference>
<organism evidence="1 2">
    <name type="scientific">Cucurbita maxima</name>
    <name type="common">Pumpkin</name>
    <name type="synonym">Winter squash</name>
    <dbReference type="NCBI Taxonomy" id="3661"/>
    <lineage>
        <taxon>Eukaryota</taxon>
        <taxon>Viridiplantae</taxon>
        <taxon>Streptophyta</taxon>
        <taxon>Embryophyta</taxon>
        <taxon>Tracheophyta</taxon>
        <taxon>Spermatophyta</taxon>
        <taxon>Magnoliopsida</taxon>
        <taxon>eudicotyledons</taxon>
        <taxon>Gunneridae</taxon>
        <taxon>Pentapetalae</taxon>
        <taxon>rosids</taxon>
        <taxon>fabids</taxon>
        <taxon>Cucurbitales</taxon>
        <taxon>Cucurbitaceae</taxon>
        <taxon>Cucurbiteae</taxon>
        <taxon>Cucurbita</taxon>
    </lineage>
</organism>
<dbReference type="InterPro" id="IPR046938">
    <property type="entry name" value="DNA_clamp_sf"/>
</dbReference>
<evidence type="ECO:0000313" key="2">
    <source>
        <dbReference type="RefSeq" id="XP_023006008.1"/>
    </source>
</evidence>
<proteinExistence type="predicted"/>
<name>A0A6J1L3R4_CUCMA</name>
<sequence length="261" mass="30452">MFLVKLEDVTPLSDAVFLFNQLSLEGDVKFTHNMFSLTVSNASIRFIIKLDIWDELFAEYSVDPNQCWRISLPTFQKFLWDGESYSSMTFLMHETRSRMVLEFHNSAYPNVPSWHRELTLLPSEEVDIGEVESEKNFIIEAEDFRHIIREVSPFPNDTIRVTLTHLQVKFSVAAKEIILTKQARKIQIAGYEEGDTDQFRISLHPMTFFLRLSYQSETAWFCKTMDGSHTIISIPASHFNLEYVVYFPHDRENIIYTNGVS</sequence>
<evidence type="ECO:0000313" key="1">
    <source>
        <dbReference type="Proteomes" id="UP000504608"/>
    </source>
</evidence>